<dbReference type="AlphaFoldDB" id="A0A9D1LC79"/>
<sequence length="271" mass="29966">MSANTGKSVRMNRIFDRTDTCIIFAGCHQMTSREIYPGQYDVVKACDLAMEGGATCINIGKGMIKRVLPVLRPHVAVLNYLPVYPAYSQKNPYEMIVTSTVEEAAENGADGLVLPVDFYSEVAGDAMRTVAHYVRECDKYGLVMIIEAEFPTFYSTNDDNIAKYGAEYLMFAGRICAELGVDVISTNYTNDPESFARIIDYVKLPVLINGGTKVPEDEFLRMVAVTAECGAKGCLIGRNISEAKDPVKMTRAIGELFRRHISADEAIRILE</sequence>
<dbReference type="Pfam" id="PF01791">
    <property type="entry name" value="DeoC"/>
    <property type="match status" value="1"/>
</dbReference>
<organism evidence="1 2">
    <name type="scientific">Candidatus Pullichristensenella excrementigallinarum</name>
    <dbReference type="NCBI Taxonomy" id="2840907"/>
    <lineage>
        <taxon>Bacteria</taxon>
        <taxon>Bacillati</taxon>
        <taxon>Bacillota</taxon>
        <taxon>Clostridia</taxon>
        <taxon>Candidatus Pullichristensenella</taxon>
    </lineage>
</organism>
<proteinExistence type="predicted"/>
<comment type="caution">
    <text evidence="1">The sequence shown here is derived from an EMBL/GenBank/DDBJ whole genome shotgun (WGS) entry which is preliminary data.</text>
</comment>
<gene>
    <name evidence="1" type="ORF">IAB02_02925</name>
</gene>
<dbReference type="PANTHER" id="PTHR47916">
    <property type="entry name" value="FRUCTOSE-BISPHOSPHATE ALDOLASE CLASS 1"/>
    <property type="match status" value="1"/>
</dbReference>
<evidence type="ECO:0000313" key="1">
    <source>
        <dbReference type="EMBL" id="HIU33491.1"/>
    </source>
</evidence>
<protein>
    <recommendedName>
        <fullName evidence="3">Fructose-bisphosphate aldolase</fullName>
    </recommendedName>
</protein>
<dbReference type="Proteomes" id="UP000824072">
    <property type="component" value="Unassembled WGS sequence"/>
</dbReference>
<reference evidence="1" key="1">
    <citation type="submission" date="2020-10" db="EMBL/GenBank/DDBJ databases">
        <authorList>
            <person name="Gilroy R."/>
        </authorList>
    </citation>
    <scope>NUCLEOTIDE SEQUENCE</scope>
    <source>
        <strain evidence="1">ChiHcec3-11533</strain>
    </source>
</reference>
<dbReference type="InterPro" id="IPR002915">
    <property type="entry name" value="DeoC/FbaB/LacD_aldolase"/>
</dbReference>
<evidence type="ECO:0000313" key="2">
    <source>
        <dbReference type="Proteomes" id="UP000824072"/>
    </source>
</evidence>
<dbReference type="SUPFAM" id="SSF51569">
    <property type="entry name" value="Aldolase"/>
    <property type="match status" value="1"/>
</dbReference>
<dbReference type="GO" id="GO:0016829">
    <property type="term" value="F:lyase activity"/>
    <property type="evidence" value="ECO:0007669"/>
    <property type="project" value="InterPro"/>
</dbReference>
<reference evidence="1" key="2">
    <citation type="journal article" date="2021" name="PeerJ">
        <title>Extensive microbial diversity within the chicken gut microbiome revealed by metagenomics and culture.</title>
        <authorList>
            <person name="Gilroy R."/>
            <person name="Ravi A."/>
            <person name="Getino M."/>
            <person name="Pursley I."/>
            <person name="Horton D.L."/>
            <person name="Alikhan N.F."/>
            <person name="Baker D."/>
            <person name="Gharbi K."/>
            <person name="Hall N."/>
            <person name="Watson M."/>
            <person name="Adriaenssens E.M."/>
            <person name="Foster-Nyarko E."/>
            <person name="Jarju S."/>
            <person name="Secka A."/>
            <person name="Antonio M."/>
            <person name="Oren A."/>
            <person name="Chaudhuri R.R."/>
            <person name="La Ragione R."/>
            <person name="Hildebrand F."/>
            <person name="Pallen M.J."/>
        </authorList>
    </citation>
    <scope>NUCLEOTIDE SEQUENCE</scope>
    <source>
        <strain evidence="1">ChiHcec3-11533</strain>
    </source>
</reference>
<dbReference type="EMBL" id="DVMU01000064">
    <property type="protein sequence ID" value="HIU33491.1"/>
    <property type="molecule type" value="Genomic_DNA"/>
</dbReference>
<dbReference type="InterPro" id="IPR050456">
    <property type="entry name" value="DeoC/FbaB_aldolase"/>
</dbReference>
<accession>A0A9D1LC79</accession>
<evidence type="ECO:0008006" key="3">
    <source>
        <dbReference type="Google" id="ProtNLM"/>
    </source>
</evidence>
<name>A0A9D1LC79_9FIRM</name>
<dbReference type="PANTHER" id="PTHR47916:SF1">
    <property type="entry name" value="3-HYDROXY-5-PHOSPHONOOXYPENTANE-2,4-DIONE THIOLASE"/>
    <property type="match status" value="1"/>
</dbReference>
<dbReference type="Gene3D" id="3.20.20.70">
    <property type="entry name" value="Aldolase class I"/>
    <property type="match status" value="1"/>
</dbReference>
<dbReference type="SMART" id="SM01133">
    <property type="entry name" value="DeoC"/>
    <property type="match status" value="1"/>
</dbReference>
<dbReference type="InterPro" id="IPR013785">
    <property type="entry name" value="Aldolase_TIM"/>
</dbReference>